<proteinExistence type="inferred from homology"/>
<evidence type="ECO:0000313" key="6">
    <source>
        <dbReference type="EMBL" id="MBB5515870.1"/>
    </source>
</evidence>
<evidence type="ECO:0000256" key="1">
    <source>
        <dbReference type="ARBA" id="ARBA00009437"/>
    </source>
</evidence>
<gene>
    <name evidence="6" type="ORF">FHS89_001890</name>
</gene>
<dbReference type="AlphaFoldDB" id="A0A840WXH1"/>
<dbReference type="InterPro" id="IPR036390">
    <property type="entry name" value="WH_DNA-bd_sf"/>
</dbReference>
<evidence type="ECO:0000313" key="7">
    <source>
        <dbReference type="Proteomes" id="UP000553766"/>
    </source>
</evidence>
<dbReference type="SUPFAM" id="SSF53850">
    <property type="entry name" value="Periplasmic binding protein-like II"/>
    <property type="match status" value="1"/>
</dbReference>
<dbReference type="Proteomes" id="UP000553766">
    <property type="component" value="Unassembled WGS sequence"/>
</dbReference>
<dbReference type="Pfam" id="PF03466">
    <property type="entry name" value="LysR_substrate"/>
    <property type="match status" value="1"/>
</dbReference>
<dbReference type="GO" id="GO:0003700">
    <property type="term" value="F:DNA-binding transcription factor activity"/>
    <property type="evidence" value="ECO:0007669"/>
    <property type="project" value="InterPro"/>
</dbReference>
<accession>A0A840WXH1</accession>
<dbReference type="CDD" id="cd05466">
    <property type="entry name" value="PBP2_LTTR_substrate"/>
    <property type="match status" value="1"/>
</dbReference>
<dbReference type="PROSITE" id="PS50931">
    <property type="entry name" value="HTH_LYSR"/>
    <property type="match status" value="1"/>
</dbReference>
<feature type="domain" description="HTH lysR-type" evidence="5">
    <location>
        <begin position="1"/>
        <end position="57"/>
    </location>
</feature>
<dbReference type="EMBL" id="JACIJS010000005">
    <property type="protein sequence ID" value="MBB5515870.1"/>
    <property type="molecule type" value="Genomic_DNA"/>
</dbReference>
<dbReference type="GO" id="GO:0005829">
    <property type="term" value="C:cytosol"/>
    <property type="evidence" value="ECO:0007669"/>
    <property type="project" value="TreeGrafter"/>
</dbReference>
<dbReference type="InterPro" id="IPR000847">
    <property type="entry name" value="LysR_HTH_N"/>
</dbReference>
<dbReference type="FunFam" id="1.10.10.10:FF:000001">
    <property type="entry name" value="LysR family transcriptional regulator"/>
    <property type="match status" value="1"/>
</dbReference>
<protein>
    <submittedName>
        <fullName evidence="6">DNA-binding transcriptional LysR family regulator</fullName>
    </submittedName>
</protein>
<evidence type="ECO:0000256" key="4">
    <source>
        <dbReference type="ARBA" id="ARBA00023163"/>
    </source>
</evidence>
<sequence>MIDKLEMFILLAREQHFGRAAEAAGVTQPTLSTAIRQLEDQLGVMLVERGSRFRGLTPEGRRVLDWARQIVGDVRTMRAEMREAKRGLSGTLRIAAIPTALPMLPRLIEPFRARHGDVQVRVHSASSVDVLRWLDGFEIDVGITYLDDEPLGRVSTIPLYDERYQFITTADAPLADRDSVTWAEIASEPLCLLTPEMQNRRLINRHFEEAGAKPHPMLEANSMIVLYAHVLTGNWASILPLDLAGAIGFSSDVRAIPIVEPDATHAIGLVVPEREPHTPLVEAMLATARKVAPGLTSL</sequence>
<evidence type="ECO:0000256" key="3">
    <source>
        <dbReference type="ARBA" id="ARBA00023125"/>
    </source>
</evidence>
<dbReference type="PANTHER" id="PTHR30419:SF31">
    <property type="entry name" value="BLR3139 PROTEIN"/>
    <property type="match status" value="1"/>
</dbReference>
<keyword evidence="3 6" id="KW-0238">DNA-binding</keyword>
<dbReference type="RefSeq" id="WP_184010949.1">
    <property type="nucleotide sequence ID" value="NZ_JACIJS010000005.1"/>
</dbReference>
<keyword evidence="7" id="KW-1185">Reference proteome</keyword>
<evidence type="ECO:0000256" key="2">
    <source>
        <dbReference type="ARBA" id="ARBA00023015"/>
    </source>
</evidence>
<dbReference type="Gene3D" id="1.10.10.10">
    <property type="entry name" value="Winged helix-like DNA-binding domain superfamily/Winged helix DNA-binding domain"/>
    <property type="match status" value="1"/>
</dbReference>
<dbReference type="PANTHER" id="PTHR30419">
    <property type="entry name" value="HTH-TYPE TRANSCRIPTIONAL REGULATOR YBHD"/>
    <property type="match status" value="1"/>
</dbReference>
<keyword evidence="4" id="KW-0804">Transcription</keyword>
<organism evidence="6 7">
    <name type="scientific">Rubricella aquisinus</name>
    <dbReference type="NCBI Taxonomy" id="2028108"/>
    <lineage>
        <taxon>Bacteria</taxon>
        <taxon>Pseudomonadati</taxon>
        <taxon>Pseudomonadota</taxon>
        <taxon>Alphaproteobacteria</taxon>
        <taxon>Rhodobacterales</taxon>
        <taxon>Paracoccaceae</taxon>
        <taxon>Rubricella</taxon>
    </lineage>
</organism>
<comment type="similarity">
    <text evidence="1">Belongs to the LysR transcriptional regulatory family.</text>
</comment>
<dbReference type="InterPro" id="IPR036388">
    <property type="entry name" value="WH-like_DNA-bd_sf"/>
</dbReference>
<reference evidence="6 7" key="1">
    <citation type="submission" date="2020-08" db="EMBL/GenBank/DDBJ databases">
        <title>Genomic Encyclopedia of Type Strains, Phase IV (KMG-IV): sequencing the most valuable type-strain genomes for metagenomic binning, comparative biology and taxonomic classification.</title>
        <authorList>
            <person name="Goeker M."/>
        </authorList>
    </citation>
    <scope>NUCLEOTIDE SEQUENCE [LARGE SCALE GENOMIC DNA]</scope>
    <source>
        <strain evidence="6 7">DSM 103377</strain>
    </source>
</reference>
<dbReference type="GO" id="GO:0003677">
    <property type="term" value="F:DNA binding"/>
    <property type="evidence" value="ECO:0007669"/>
    <property type="project" value="UniProtKB-KW"/>
</dbReference>
<comment type="caution">
    <text evidence="6">The sequence shown here is derived from an EMBL/GenBank/DDBJ whole genome shotgun (WGS) entry which is preliminary data.</text>
</comment>
<dbReference type="SUPFAM" id="SSF46785">
    <property type="entry name" value="Winged helix' DNA-binding domain"/>
    <property type="match status" value="1"/>
</dbReference>
<keyword evidence="2" id="KW-0805">Transcription regulation</keyword>
<dbReference type="Pfam" id="PF00126">
    <property type="entry name" value="HTH_1"/>
    <property type="match status" value="1"/>
</dbReference>
<dbReference type="Gene3D" id="3.40.190.290">
    <property type="match status" value="1"/>
</dbReference>
<name>A0A840WXH1_9RHOB</name>
<dbReference type="PRINTS" id="PR00039">
    <property type="entry name" value="HTHLYSR"/>
</dbReference>
<dbReference type="InterPro" id="IPR050950">
    <property type="entry name" value="HTH-type_LysR_regulators"/>
</dbReference>
<dbReference type="InterPro" id="IPR005119">
    <property type="entry name" value="LysR_subst-bd"/>
</dbReference>
<evidence type="ECO:0000259" key="5">
    <source>
        <dbReference type="PROSITE" id="PS50931"/>
    </source>
</evidence>